<name>A0ACC3TMR1_9ASCO</name>
<accession>A0ACC3TMR1</accession>
<keyword evidence="2" id="KW-1185">Reference proteome</keyword>
<comment type="caution">
    <text evidence="1">The sequence shown here is derived from an EMBL/GenBank/DDBJ whole genome shotgun (WGS) entry which is preliminary data.</text>
</comment>
<dbReference type="Proteomes" id="UP001489719">
    <property type="component" value="Unassembled WGS sequence"/>
</dbReference>
<gene>
    <name evidence="1" type="ORF">V1517DRAFT_323209</name>
</gene>
<reference evidence="2" key="1">
    <citation type="journal article" date="2024" name="Front. Bioeng. Biotechnol.">
        <title>Genome-scale model development and genomic sequencing of the oleaginous clade Lipomyces.</title>
        <authorList>
            <person name="Czajka J.J."/>
            <person name="Han Y."/>
            <person name="Kim J."/>
            <person name="Mondo S.J."/>
            <person name="Hofstad B.A."/>
            <person name="Robles A."/>
            <person name="Haridas S."/>
            <person name="Riley R."/>
            <person name="LaButti K."/>
            <person name="Pangilinan J."/>
            <person name="Andreopoulos W."/>
            <person name="Lipzen A."/>
            <person name="Yan J."/>
            <person name="Wang M."/>
            <person name="Ng V."/>
            <person name="Grigoriev I.V."/>
            <person name="Spatafora J.W."/>
            <person name="Magnuson J.K."/>
            <person name="Baker S.E."/>
            <person name="Pomraning K.R."/>
        </authorList>
    </citation>
    <scope>NUCLEOTIDE SEQUENCE [LARGE SCALE GENOMIC DNA]</scope>
    <source>
        <strain evidence="2">CBS 10300</strain>
    </source>
</reference>
<evidence type="ECO:0000313" key="2">
    <source>
        <dbReference type="Proteomes" id="UP001489719"/>
    </source>
</evidence>
<dbReference type="EMBL" id="MU970076">
    <property type="protein sequence ID" value="KAK9322459.1"/>
    <property type="molecule type" value="Genomic_DNA"/>
</dbReference>
<protein>
    <submittedName>
        <fullName evidence="1">Uncharacterized protein</fullName>
    </submittedName>
</protein>
<sequence>MFSSIQSFFSSYSRPSSSSDATSSTVHRPTMTSHPSSVALAPSAHNAYYAGPEGGMASSSHLTLPTPIYSPGMRSLSTTRLTHYPSGATAASSPTEHSTIQLQDFEDGVAPAPPVKLSWNRISRWAEKNYPELFDEFNEPALPEDLENLERAAECVLPPDVRASFLEHDGQDRSGKPCGLIFGTALLDTDEVIAEWELWRAVALAIEEEGHAAAVAPAVESGQASSSSGPTGKPSKRLNDFTSHQTSLPHQAVQPVYAHTGWLPLAKDFCGNNVAVDLAPGPAGHWGQVILFGREFDRKYVIARSWGHFLAMLADDLEEGRWSVDEDSEELWYVSGGRIHIYFEVLKRRVERTVAHNGHAAVDGQAKKSRPAPISLASHGSSTSLASKLNNANASTGSLQRLLAPASPGVVNARLPRTDSAAVERSADATTKNQSLSLDDGEREITRPRSPTKQPLAEEQQGLVDVDVNSAE</sequence>
<proteinExistence type="predicted"/>
<organism evidence="1 2">
    <name type="scientific">Lipomyces orientalis</name>
    <dbReference type="NCBI Taxonomy" id="1233043"/>
    <lineage>
        <taxon>Eukaryota</taxon>
        <taxon>Fungi</taxon>
        <taxon>Dikarya</taxon>
        <taxon>Ascomycota</taxon>
        <taxon>Saccharomycotina</taxon>
        <taxon>Lipomycetes</taxon>
        <taxon>Lipomycetales</taxon>
        <taxon>Lipomycetaceae</taxon>
        <taxon>Lipomyces</taxon>
    </lineage>
</organism>
<evidence type="ECO:0000313" key="1">
    <source>
        <dbReference type="EMBL" id="KAK9322459.1"/>
    </source>
</evidence>